<dbReference type="GO" id="GO:0009279">
    <property type="term" value="C:cell outer membrane"/>
    <property type="evidence" value="ECO:0007669"/>
    <property type="project" value="UniProtKB-SubCell"/>
</dbReference>
<dbReference type="InterPro" id="IPR028974">
    <property type="entry name" value="TSP_type-3_rpt"/>
</dbReference>
<dbReference type="Gene3D" id="3.30.1330.60">
    <property type="entry name" value="OmpA-like domain"/>
    <property type="match status" value="1"/>
</dbReference>
<comment type="caution">
    <text evidence="13">The sequence shown here is derived from an EMBL/GenBank/DDBJ whole genome shotgun (WGS) entry which is preliminary data.</text>
</comment>
<dbReference type="GO" id="GO:0046930">
    <property type="term" value="C:pore complex"/>
    <property type="evidence" value="ECO:0007669"/>
    <property type="project" value="UniProtKB-KW"/>
</dbReference>
<organism evidence="13 14">
    <name type="scientific">Hydrocarboniphaga effusa AP103</name>
    <dbReference type="NCBI Taxonomy" id="1172194"/>
    <lineage>
        <taxon>Bacteria</taxon>
        <taxon>Pseudomonadati</taxon>
        <taxon>Pseudomonadota</taxon>
        <taxon>Gammaproteobacteria</taxon>
        <taxon>Nevskiales</taxon>
        <taxon>Nevskiaceae</taxon>
        <taxon>Hydrocarboniphaga</taxon>
    </lineage>
</organism>
<dbReference type="CDD" id="cd07185">
    <property type="entry name" value="OmpA_C-like"/>
    <property type="match status" value="1"/>
</dbReference>
<keyword evidence="7 9" id="KW-0472">Membrane</keyword>
<evidence type="ECO:0000313" key="14">
    <source>
        <dbReference type="Proteomes" id="UP000003704"/>
    </source>
</evidence>
<keyword evidence="5" id="KW-0406">Ion transport</keyword>
<dbReference type="PROSITE" id="PS01068">
    <property type="entry name" value="OMPA_1"/>
    <property type="match status" value="1"/>
</dbReference>
<dbReference type="PANTHER" id="PTHR30329">
    <property type="entry name" value="STATOR ELEMENT OF FLAGELLAR MOTOR COMPLEX"/>
    <property type="match status" value="1"/>
</dbReference>
<proteinExistence type="predicted"/>
<dbReference type="AlphaFoldDB" id="I8T2W4"/>
<evidence type="ECO:0000256" key="4">
    <source>
        <dbReference type="ARBA" id="ARBA00022692"/>
    </source>
</evidence>
<reference evidence="13 14" key="1">
    <citation type="journal article" date="2012" name="J. Bacteriol.">
        <title>Genome Sequence of n-Alkane-Degrading Hydrocarboniphaga effusa Strain AP103T (ATCC BAA-332T).</title>
        <authorList>
            <person name="Chang H.K."/>
            <person name="Zylstra G.J."/>
            <person name="Chae J.C."/>
        </authorList>
    </citation>
    <scope>NUCLEOTIDE SEQUENCE [LARGE SCALE GENOMIC DNA]</scope>
    <source>
        <strain evidence="13 14">AP103</strain>
    </source>
</reference>
<evidence type="ECO:0000256" key="11">
    <source>
        <dbReference type="SAM" id="SignalP"/>
    </source>
</evidence>
<keyword evidence="14" id="KW-1185">Reference proteome</keyword>
<evidence type="ECO:0000256" key="5">
    <source>
        <dbReference type="ARBA" id="ARBA00023065"/>
    </source>
</evidence>
<evidence type="ECO:0000313" key="13">
    <source>
        <dbReference type="EMBL" id="EIT68280.1"/>
    </source>
</evidence>
<evidence type="ECO:0000256" key="8">
    <source>
        <dbReference type="ARBA" id="ARBA00023237"/>
    </source>
</evidence>
<keyword evidence="4" id="KW-0812">Transmembrane</keyword>
<dbReference type="Pfam" id="PF00691">
    <property type="entry name" value="OmpA"/>
    <property type="match status" value="1"/>
</dbReference>
<dbReference type="PATRIC" id="fig|1172194.4.peg.3372"/>
<evidence type="ECO:0000256" key="3">
    <source>
        <dbReference type="ARBA" id="ARBA00022452"/>
    </source>
</evidence>
<dbReference type="OrthoDB" id="1149075at2"/>
<evidence type="ECO:0000256" key="10">
    <source>
        <dbReference type="SAM" id="MobiDB-lite"/>
    </source>
</evidence>
<keyword evidence="6" id="KW-0626">Porin</keyword>
<dbReference type="InterPro" id="IPR036737">
    <property type="entry name" value="OmpA-like_sf"/>
</dbReference>
<protein>
    <recommendedName>
        <fullName evidence="12">OmpA-like domain-containing protein</fullName>
    </recommendedName>
</protein>
<dbReference type="RefSeq" id="WP_007186414.1">
    <property type="nucleotide sequence ID" value="NZ_AKGD01000003.1"/>
</dbReference>
<dbReference type="GO" id="GO:0005509">
    <property type="term" value="F:calcium ion binding"/>
    <property type="evidence" value="ECO:0007669"/>
    <property type="project" value="InterPro"/>
</dbReference>
<evidence type="ECO:0000256" key="1">
    <source>
        <dbReference type="ARBA" id="ARBA00004571"/>
    </source>
</evidence>
<dbReference type="GO" id="GO:0015288">
    <property type="term" value="F:porin activity"/>
    <property type="evidence" value="ECO:0007669"/>
    <property type="project" value="UniProtKB-KW"/>
</dbReference>
<dbReference type="InterPro" id="IPR050330">
    <property type="entry name" value="Bact_OuterMem_StrucFunc"/>
</dbReference>
<name>I8T2W4_9GAMM</name>
<sequence length="454" mass="47049">MIRSVLLGGLAALSVATPALAQDAVPATESVPAETLAAEVPPADAAVVAPVETAPVEATATEAAPMEAAPEAPAAETVASDEASANPPVEESRSGRNGANDTIGDRWYVAPMFTYVWGDKDRPTDDGYGATLALGKKLGSALAIELNGYYNRFSNNVQGNGSAALYGGGLSLLVSPFSGLRDLYAIGSVQYGRTDDLPGSLKNYDSVVYGAGLGYLYKLTDAGTALRTEVLYRWDTHDDGDAGYKDFGDIVGNIGLMIPFGGVPQPEVTASNTEPAAVVPVAAEGDEDGDGVVDRLDRCPGTAPGTTVDENGCPLPAPVAPPPSCKTPAPGEAITLEGCAAGDTIVLQGVTFEFNQARLTANAKTILDGVADALTARAEIRVEVGGHTDSRGSDSYNQKLSENRAQSVMQYLIGKGIDAGRMSAKGYGESHPVADNETDDGRELNRRVELKIVE</sequence>
<feature type="signal peptide" evidence="11">
    <location>
        <begin position="1"/>
        <end position="21"/>
    </location>
</feature>
<dbReference type="STRING" id="1172194.WQQ_34750"/>
<dbReference type="InterPro" id="IPR006665">
    <property type="entry name" value="OmpA-like"/>
</dbReference>
<dbReference type="Proteomes" id="UP000003704">
    <property type="component" value="Unassembled WGS sequence"/>
</dbReference>
<dbReference type="Gene3D" id="2.40.160.20">
    <property type="match status" value="1"/>
</dbReference>
<dbReference type="InterPro" id="IPR006690">
    <property type="entry name" value="OMPA-like_CS"/>
</dbReference>
<dbReference type="SUPFAM" id="SSF103647">
    <property type="entry name" value="TSP type-3 repeat"/>
    <property type="match status" value="1"/>
</dbReference>
<feature type="region of interest" description="Disordered" evidence="10">
    <location>
        <begin position="58"/>
        <end position="101"/>
    </location>
</feature>
<dbReference type="PROSITE" id="PS51123">
    <property type="entry name" value="OMPA_2"/>
    <property type="match status" value="1"/>
</dbReference>
<dbReference type="EMBL" id="AKGD01000003">
    <property type="protein sequence ID" value="EIT68280.1"/>
    <property type="molecule type" value="Genomic_DNA"/>
</dbReference>
<feature type="domain" description="OmpA-like" evidence="12">
    <location>
        <begin position="339"/>
        <end position="454"/>
    </location>
</feature>
<evidence type="ECO:0000256" key="6">
    <source>
        <dbReference type="ARBA" id="ARBA00023114"/>
    </source>
</evidence>
<feature type="chain" id="PRO_5003714151" description="OmpA-like domain-containing protein" evidence="11">
    <location>
        <begin position="22"/>
        <end position="454"/>
    </location>
</feature>
<evidence type="ECO:0000256" key="7">
    <source>
        <dbReference type="ARBA" id="ARBA00023136"/>
    </source>
</evidence>
<keyword evidence="8" id="KW-0998">Cell outer membrane</keyword>
<keyword evidence="3" id="KW-1134">Transmembrane beta strand</keyword>
<evidence type="ECO:0000259" key="12">
    <source>
        <dbReference type="PROSITE" id="PS51123"/>
    </source>
</evidence>
<keyword evidence="11" id="KW-0732">Signal</keyword>
<evidence type="ECO:0000256" key="9">
    <source>
        <dbReference type="PROSITE-ProRule" id="PRU00473"/>
    </source>
</evidence>
<comment type="subcellular location">
    <subcellularLocation>
        <location evidence="1">Cell outer membrane</location>
        <topology evidence="1">Multi-pass membrane protein</topology>
    </subcellularLocation>
</comment>
<dbReference type="PANTHER" id="PTHR30329:SF21">
    <property type="entry name" value="LIPOPROTEIN YIAD-RELATED"/>
    <property type="match status" value="1"/>
</dbReference>
<dbReference type="PRINTS" id="PR01021">
    <property type="entry name" value="OMPADOMAIN"/>
</dbReference>
<dbReference type="SUPFAM" id="SSF103088">
    <property type="entry name" value="OmpA-like"/>
    <property type="match status" value="1"/>
</dbReference>
<dbReference type="InterPro" id="IPR011250">
    <property type="entry name" value="OMP/PagP_B-barrel"/>
</dbReference>
<dbReference type="GO" id="GO:0006811">
    <property type="term" value="P:monoatomic ion transport"/>
    <property type="evidence" value="ECO:0007669"/>
    <property type="project" value="UniProtKB-KW"/>
</dbReference>
<dbReference type="PRINTS" id="PR01023">
    <property type="entry name" value="NAFLGMOTY"/>
</dbReference>
<dbReference type="InterPro" id="IPR006664">
    <property type="entry name" value="OMP_bac"/>
</dbReference>
<accession>I8T2W4</accession>
<gene>
    <name evidence="13" type="ORF">WQQ_34750</name>
</gene>
<feature type="compositionally biased region" description="Low complexity" evidence="10">
    <location>
        <begin position="58"/>
        <end position="78"/>
    </location>
</feature>
<keyword evidence="2" id="KW-0813">Transport</keyword>
<dbReference type="SUPFAM" id="SSF56925">
    <property type="entry name" value="OMPA-like"/>
    <property type="match status" value="1"/>
</dbReference>
<evidence type="ECO:0000256" key="2">
    <source>
        <dbReference type="ARBA" id="ARBA00022448"/>
    </source>
</evidence>